<protein>
    <submittedName>
        <fullName evidence="2">Uncharacterized protein</fullName>
    </submittedName>
</protein>
<dbReference type="GeneID" id="59284817"/>
<dbReference type="EMBL" id="JACCJC010000008">
    <property type="protein sequence ID" value="KAF6238642.1"/>
    <property type="molecule type" value="Genomic_DNA"/>
</dbReference>
<organism evidence="2 3">
    <name type="scientific">Letharia columbiana</name>
    <dbReference type="NCBI Taxonomy" id="112416"/>
    <lineage>
        <taxon>Eukaryota</taxon>
        <taxon>Fungi</taxon>
        <taxon>Dikarya</taxon>
        <taxon>Ascomycota</taxon>
        <taxon>Pezizomycotina</taxon>
        <taxon>Lecanoromycetes</taxon>
        <taxon>OSLEUM clade</taxon>
        <taxon>Lecanoromycetidae</taxon>
        <taxon>Lecanorales</taxon>
        <taxon>Lecanorineae</taxon>
        <taxon>Parmeliaceae</taxon>
        <taxon>Letharia</taxon>
    </lineage>
</organism>
<accession>A0A8H6G1D3</accession>
<evidence type="ECO:0000313" key="3">
    <source>
        <dbReference type="Proteomes" id="UP000578531"/>
    </source>
</evidence>
<evidence type="ECO:0000313" key="2">
    <source>
        <dbReference type="EMBL" id="KAF6238642.1"/>
    </source>
</evidence>
<reference evidence="2 3" key="1">
    <citation type="journal article" date="2020" name="Genomics">
        <title>Complete, high-quality genomes from long-read metagenomic sequencing of two wolf lichen thalli reveals enigmatic genome architecture.</title>
        <authorList>
            <person name="McKenzie S.K."/>
            <person name="Walston R.F."/>
            <person name="Allen J.L."/>
        </authorList>
    </citation>
    <scope>NUCLEOTIDE SEQUENCE [LARGE SCALE GENOMIC DNA]</scope>
    <source>
        <strain evidence="2">WasteWater2</strain>
    </source>
</reference>
<feature type="compositionally biased region" description="Polar residues" evidence="1">
    <location>
        <begin position="69"/>
        <end position="88"/>
    </location>
</feature>
<comment type="caution">
    <text evidence="2">The sequence shown here is derived from an EMBL/GenBank/DDBJ whole genome shotgun (WGS) entry which is preliminary data.</text>
</comment>
<proteinExistence type="predicted"/>
<dbReference type="RefSeq" id="XP_037167941.1">
    <property type="nucleotide sequence ID" value="XM_037305076.1"/>
</dbReference>
<gene>
    <name evidence="2" type="ORF">HO173_003148</name>
</gene>
<evidence type="ECO:0000256" key="1">
    <source>
        <dbReference type="SAM" id="MobiDB-lite"/>
    </source>
</evidence>
<dbReference type="AlphaFoldDB" id="A0A8H6G1D3"/>
<name>A0A8H6G1D3_9LECA</name>
<dbReference type="Proteomes" id="UP000578531">
    <property type="component" value="Unassembled WGS sequence"/>
</dbReference>
<feature type="region of interest" description="Disordered" evidence="1">
    <location>
        <begin position="59"/>
        <end position="88"/>
    </location>
</feature>
<sequence length="88" mass="9679">MFPPRAKSNVKRYGRQSSGLDQLNAQGKNALLYPNLLELTVYSSMSPWYSAKAVPHAIPQKCTSRRDTTSPSATGEPRASTSTTLTYE</sequence>
<keyword evidence="3" id="KW-1185">Reference proteome</keyword>